<dbReference type="STRING" id="1737425.GCA_900049755_01432"/>
<dbReference type="GO" id="GO:0031176">
    <property type="term" value="F:endo-1,4-beta-xylanase activity"/>
    <property type="evidence" value="ECO:0007669"/>
    <property type="project" value="UniProtKB-EC"/>
</dbReference>
<dbReference type="SUPFAM" id="SSF53474">
    <property type="entry name" value="alpha/beta-Hydrolases"/>
    <property type="match status" value="1"/>
</dbReference>
<keyword evidence="1" id="KW-1133">Transmembrane helix</keyword>
<keyword evidence="1" id="KW-0812">Transmembrane</keyword>
<dbReference type="EC" id="3.2.1.8" evidence="2"/>
<dbReference type="KEGG" id="cpre:Csp1_24410"/>
<dbReference type="InterPro" id="IPR029058">
    <property type="entry name" value="AB_hydrolase_fold"/>
</dbReference>
<dbReference type="InterPro" id="IPR000801">
    <property type="entry name" value="Esterase-like"/>
</dbReference>
<feature type="transmembrane region" description="Helical" evidence="1">
    <location>
        <begin position="46"/>
        <end position="69"/>
    </location>
</feature>
<dbReference type="InterPro" id="IPR050583">
    <property type="entry name" value="Mycobacterial_A85_antigen"/>
</dbReference>
<dbReference type="PANTHER" id="PTHR48098:SF1">
    <property type="entry name" value="DIACYLGLYCEROL ACYLTRANSFERASE_MYCOLYLTRANSFERASE AG85A"/>
    <property type="match status" value="1"/>
</dbReference>
<dbReference type="RefSeq" id="WP_110482186.1">
    <property type="nucleotide sequence ID" value="NZ_CP024988.1"/>
</dbReference>
<feature type="transmembrane region" description="Helical" evidence="1">
    <location>
        <begin position="12"/>
        <end position="30"/>
    </location>
</feature>
<keyword evidence="3" id="KW-1185">Reference proteome</keyword>
<keyword evidence="2" id="KW-0119">Carbohydrate metabolism</keyword>
<dbReference type="AlphaFoldDB" id="A0A2Z3YSB8"/>
<dbReference type="Pfam" id="PF00756">
    <property type="entry name" value="Esterase"/>
    <property type="match status" value="1"/>
</dbReference>
<sequence length="458" mass="48401">MPDFLRSVPLVGTQATVVFLIVGLICLLALSRQMLWRPGTTRRRRLTVLCTVAAVTVIVCAALLVYVVVGIDVGLSEIPPAALAGGVLTVVAVVTVVTGFVGWMRQDRGTRGTLRPVRSSVLVGGVLLTSVLLFNVAFNLYPEVGSLRPGKAYEETDASDLPRAVGSDGTVSVTDWQDQDEHTYQGGTQPKYGSVVTMPVPTPASGFAARDAQVYLPPAWFSEPRPALPVLVLMAGIPGAPSQWFDSGRVGDVAHRYQRTHGGLSPVVAVVDATGSTWGNPVCTDSPTAKVQTFLSKDVPSWLIGRFDADPDQSHWAIGGLSYGGTCALQVVANAPEAYGMFLDFSGERRPTAADGSHETTVREFYGGSQAAFAAANPEDLFHAHASDGRYADVVGWFIAGKRDSSVRNDLSALADAAQAAGVDVTVQTVPGAHDFGTWRESIRRAFPAVAEHAGLAG</sequence>
<name>A0A2Z3YSB8_9CORY</name>
<keyword evidence="1" id="KW-0472">Membrane</keyword>
<feature type="transmembrane region" description="Helical" evidence="1">
    <location>
        <begin position="121"/>
        <end position="141"/>
    </location>
</feature>
<evidence type="ECO:0000313" key="2">
    <source>
        <dbReference type="EMBL" id="AWT27189.1"/>
    </source>
</evidence>
<keyword evidence="2" id="KW-0378">Hydrolase</keyword>
<gene>
    <name evidence="2" type="primary">xynZ</name>
    <name evidence="2" type="ORF">Csp1_24410</name>
</gene>
<evidence type="ECO:0000313" key="3">
    <source>
        <dbReference type="Proteomes" id="UP000247696"/>
    </source>
</evidence>
<reference evidence="3" key="1">
    <citation type="submission" date="2017-11" db="EMBL/GenBank/DDBJ databases">
        <title>Otitis media/interna in a cat caused by the recently described species Corynebacterium provencense.</title>
        <authorList>
            <person name="Kittl S."/>
            <person name="Brodard I."/>
            <person name="Rychener L."/>
            <person name="Jores J."/>
            <person name="Roosje P."/>
            <person name="Gobeli Brawand S."/>
        </authorList>
    </citation>
    <scope>NUCLEOTIDE SEQUENCE [LARGE SCALE GENOMIC DNA]</scope>
    <source>
        <strain evidence="3">17KM38</strain>
    </source>
</reference>
<keyword evidence="2" id="KW-0624">Polysaccharide degradation</keyword>
<proteinExistence type="predicted"/>
<accession>A0A2Z3YSB8</accession>
<feature type="transmembrane region" description="Helical" evidence="1">
    <location>
        <begin position="81"/>
        <end position="101"/>
    </location>
</feature>
<dbReference type="OrthoDB" id="3723842at2"/>
<keyword evidence="2" id="KW-0858">Xylan degradation</keyword>
<dbReference type="PANTHER" id="PTHR48098">
    <property type="entry name" value="ENTEROCHELIN ESTERASE-RELATED"/>
    <property type="match status" value="1"/>
</dbReference>
<keyword evidence="2" id="KW-0326">Glycosidase</keyword>
<evidence type="ECO:0000256" key="1">
    <source>
        <dbReference type="SAM" id="Phobius"/>
    </source>
</evidence>
<dbReference type="GO" id="GO:0016747">
    <property type="term" value="F:acyltransferase activity, transferring groups other than amino-acyl groups"/>
    <property type="evidence" value="ECO:0007669"/>
    <property type="project" value="TreeGrafter"/>
</dbReference>
<dbReference type="GO" id="GO:0045493">
    <property type="term" value="P:xylan catabolic process"/>
    <property type="evidence" value="ECO:0007669"/>
    <property type="project" value="UniProtKB-KW"/>
</dbReference>
<dbReference type="EMBL" id="CP024988">
    <property type="protein sequence ID" value="AWT27189.1"/>
    <property type="molecule type" value="Genomic_DNA"/>
</dbReference>
<dbReference type="Proteomes" id="UP000247696">
    <property type="component" value="Chromosome"/>
</dbReference>
<protein>
    <submittedName>
        <fullName evidence="2">Endo-1,4-beta-xylanase Z</fullName>
        <ecNumber evidence="2">3.2.1.8</ecNumber>
    </submittedName>
</protein>
<dbReference type="Gene3D" id="3.40.50.1820">
    <property type="entry name" value="alpha/beta hydrolase"/>
    <property type="match status" value="1"/>
</dbReference>
<organism evidence="2 3">
    <name type="scientific">Corynebacterium provencense</name>
    <dbReference type="NCBI Taxonomy" id="1737425"/>
    <lineage>
        <taxon>Bacteria</taxon>
        <taxon>Bacillati</taxon>
        <taxon>Actinomycetota</taxon>
        <taxon>Actinomycetes</taxon>
        <taxon>Mycobacteriales</taxon>
        <taxon>Corynebacteriaceae</taxon>
        <taxon>Corynebacterium</taxon>
    </lineage>
</organism>